<organism evidence="1 2">
    <name type="scientific">Streptomyces purpureus</name>
    <dbReference type="NCBI Taxonomy" id="1951"/>
    <lineage>
        <taxon>Bacteria</taxon>
        <taxon>Bacillati</taxon>
        <taxon>Actinomycetota</taxon>
        <taxon>Actinomycetes</taxon>
        <taxon>Kitasatosporales</taxon>
        <taxon>Streptomycetaceae</taxon>
        <taxon>Streptomyces</taxon>
    </lineage>
</organism>
<dbReference type="EMBL" id="BMQQ01000051">
    <property type="protein sequence ID" value="GGT65366.1"/>
    <property type="molecule type" value="Genomic_DNA"/>
</dbReference>
<protein>
    <submittedName>
        <fullName evidence="1">Uncharacterized protein</fullName>
    </submittedName>
</protein>
<dbReference type="RefSeq" id="WP_189205509.1">
    <property type="nucleotide sequence ID" value="NZ_BMQQ01000051.1"/>
</dbReference>
<name>A0A918HJF4_9ACTN</name>
<reference evidence="1" key="1">
    <citation type="journal article" date="2014" name="Int. J. Syst. Evol. Microbiol.">
        <title>Complete genome sequence of Corynebacterium casei LMG S-19264T (=DSM 44701T), isolated from a smear-ripened cheese.</title>
        <authorList>
            <consortium name="US DOE Joint Genome Institute (JGI-PGF)"/>
            <person name="Walter F."/>
            <person name="Albersmeier A."/>
            <person name="Kalinowski J."/>
            <person name="Ruckert C."/>
        </authorList>
    </citation>
    <scope>NUCLEOTIDE SEQUENCE</scope>
    <source>
        <strain evidence="1">JCM 3172</strain>
    </source>
</reference>
<accession>A0A918HJF4</accession>
<sequence>MSDNTELWLIAQVAEHLGYEGPNANASARRALSRLGVKAVTHRPTDSSPRPHALYDAAAVQAAVAARPGKGVGGGRRKAS</sequence>
<keyword evidence="2" id="KW-1185">Reference proteome</keyword>
<gene>
    <name evidence="1" type="ORF">GCM10014713_67880</name>
</gene>
<proteinExistence type="predicted"/>
<comment type="caution">
    <text evidence="1">The sequence shown here is derived from an EMBL/GenBank/DDBJ whole genome shotgun (WGS) entry which is preliminary data.</text>
</comment>
<reference evidence="1" key="2">
    <citation type="submission" date="2020-09" db="EMBL/GenBank/DDBJ databases">
        <authorList>
            <person name="Sun Q."/>
            <person name="Ohkuma M."/>
        </authorList>
    </citation>
    <scope>NUCLEOTIDE SEQUENCE</scope>
    <source>
        <strain evidence="1">JCM 3172</strain>
    </source>
</reference>
<evidence type="ECO:0000313" key="1">
    <source>
        <dbReference type="EMBL" id="GGT65366.1"/>
    </source>
</evidence>
<evidence type="ECO:0000313" key="2">
    <source>
        <dbReference type="Proteomes" id="UP000619486"/>
    </source>
</evidence>
<dbReference type="Proteomes" id="UP000619486">
    <property type="component" value="Unassembled WGS sequence"/>
</dbReference>
<dbReference type="AlphaFoldDB" id="A0A918HJF4"/>